<dbReference type="KEGG" id="snn:EWH46_01885"/>
<dbReference type="GO" id="GO:0009055">
    <property type="term" value="F:electron transfer activity"/>
    <property type="evidence" value="ECO:0007669"/>
    <property type="project" value="InterPro"/>
</dbReference>
<dbReference type="AlphaFoldDB" id="A0A5C1Q344"/>
<dbReference type="SUPFAM" id="SSF46626">
    <property type="entry name" value="Cytochrome c"/>
    <property type="match status" value="1"/>
</dbReference>
<evidence type="ECO:0000313" key="1">
    <source>
        <dbReference type="EMBL" id="QEN02493.1"/>
    </source>
</evidence>
<dbReference type="EMBL" id="CP035708">
    <property type="protein sequence ID" value="QEN02493.1"/>
    <property type="molecule type" value="Genomic_DNA"/>
</dbReference>
<accession>A0A5C1Q344</accession>
<dbReference type="OrthoDB" id="9796294at2"/>
<organism evidence="1 2">
    <name type="scientific">Sphaerotilus sulfidivorans</name>
    <dbReference type="NCBI Taxonomy" id="639200"/>
    <lineage>
        <taxon>Bacteria</taxon>
        <taxon>Pseudomonadati</taxon>
        <taxon>Pseudomonadota</taxon>
        <taxon>Betaproteobacteria</taxon>
        <taxon>Burkholderiales</taxon>
        <taxon>Sphaerotilaceae</taxon>
        <taxon>Sphaerotilus</taxon>
    </lineage>
</organism>
<proteinExistence type="predicted"/>
<name>A0A5C1Q344_9BURK</name>
<sequence>MWLGLGLSLPLPAQASEALPEIFVGADLALGERLIREHRCAECHVRRVGGDGSAIYRPQGRITTPGTLRGMVEQCNTELNLGLFPEEVSAIAAVLHRDHYRAGWRQAARPASR</sequence>
<dbReference type="GO" id="GO:0020037">
    <property type="term" value="F:heme binding"/>
    <property type="evidence" value="ECO:0007669"/>
    <property type="project" value="InterPro"/>
</dbReference>
<dbReference type="Proteomes" id="UP000323522">
    <property type="component" value="Chromosome"/>
</dbReference>
<gene>
    <name evidence="1" type="ORF">EWH46_01885</name>
</gene>
<dbReference type="InterPro" id="IPR036909">
    <property type="entry name" value="Cyt_c-like_dom_sf"/>
</dbReference>
<protein>
    <submittedName>
        <fullName evidence="1">Uncharacterized protein</fullName>
    </submittedName>
</protein>
<reference evidence="1 2" key="1">
    <citation type="submission" date="2019-02" db="EMBL/GenBank/DDBJ databases">
        <title>Complete Genome Sequence and Methylome Analysis of Sphaerotilus natans subsp. sulfidivorans D-507.</title>
        <authorList>
            <person name="Fomenkov A."/>
            <person name="Gridneva E."/>
            <person name="Smolyakov D."/>
            <person name="Dubinina G."/>
            <person name="Vincze T."/>
            <person name="Grabovich M."/>
            <person name="Roberts R.J."/>
        </authorList>
    </citation>
    <scope>NUCLEOTIDE SEQUENCE [LARGE SCALE GENOMIC DNA]</scope>
    <source>
        <strain evidence="1 2">D-507</strain>
    </source>
</reference>
<evidence type="ECO:0000313" key="2">
    <source>
        <dbReference type="Proteomes" id="UP000323522"/>
    </source>
</evidence>